<gene>
    <name evidence="2" type="ORF">DFH07DRAFT_770001</name>
</gene>
<evidence type="ECO:0000313" key="2">
    <source>
        <dbReference type="EMBL" id="KAJ7765855.1"/>
    </source>
</evidence>
<protein>
    <submittedName>
        <fullName evidence="2">Uncharacterized protein</fullName>
    </submittedName>
</protein>
<comment type="caution">
    <text evidence="2">The sequence shown here is derived from an EMBL/GenBank/DDBJ whole genome shotgun (WGS) entry which is preliminary data.</text>
</comment>
<dbReference type="AlphaFoldDB" id="A0AAD7JLJ9"/>
<keyword evidence="1" id="KW-0812">Transmembrane</keyword>
<evidence type="ECO:0000313" key="3">
    <source>
        <dbReference type="Proteomes" id="UP001215280"/>
    </source>
</evidence>
<name>A0AAD7JLJ9_9AGAR</name>
<keyword evidence="1" id="KW-1133">Transmembrane helix</keyword>
<dbReference type="EMBL" id="JARJLG010000034">
    <property type="protein sequence ID" value="KAJ7765855.1"/>
    <property type="molecule type" value="Genomic_DNA"/>
</dbReference>
<reference evidence="2" key="1">
    <citation type="submission" date="2023-03" db="EMBL/GenBank/DDBJ databases">
        <title>Massive genome expansion in bonnet fungi (Mycena s.s.) driven by repeated elements and novel gene families across ecological guilds.</title>
        <authorList>
            <consortium name="Lawrence Berkeley National Laboratory"/>
            <person name="Harder C.B."/>
            <person name="Miyauchi S."/>
            <person name="Viragh M."/>
            <person name="Kuo A."/>
            <person name="Thoen E."/>
            <person name="Andreopoulos B."/>
            <person name="Lu D."/>
            <person name="Skrede I."/>
            <person name="Drula E."/>
            <person name="Henrissat B."/>
            <person name="Morin E."/>
            <person name="Kohler A."/>
            <person name="Barry K."/>
            <person name="LaButti K."/>
            <person name="Morin E."/>
            <person name="Salamov A."/>
            <person name="Lipzen A."/>
            <person name="Mereny Z."/>
            <person name="Hegedus B."/>
            <person name="Baldrian P."/>
            <person name="Stursova M."/>
            <person name="Weitz H."/>
            <person name="Taylor A."/>
            <person name="Grigoriev I.V."/>
            <person name="Nagy L.G."/>
            <person name="Martin F."/>
            <person name="Kauserud H."/>
        </authorList>
    </citation>
    <scope>NUCLEOTIDE SEQUENCE</scope>
    <source>
        <strain evidence="2">CBHHK188m</strain>
    </source>
</reference>
<keyword evidence="1" id="KW-0472">Membrane</keyword>
<evidence type="ECO:0000256" key="1">
    <source>
        <dbReference type="SAM" id="Phobius"/>
    </source>
</evidence>
<accession>A0AAD7JLJ9</accession>
<sequence length="558" mass="63499">MQWEIDLMTERDKKDGRYNYQLLEDGINLVGMREDHGTQETLAGFRFFRFFIGTFLLVLHSSSGVVLGNQFGKGQRQRPGGHHQLGRMQKHCLLPFGVDPQTLEQCTDVQSAHPSQRSTHHSIGTSEGDAGLVGSLKDHIGRVLVFDFHTIWGEAVVRTRHVHITVKVNGKREGKYTLPWAPSHFFASFGIVQAQPLEPPKDSVIIRNWYCYRLAHPMIPMQQSRANGVHNGTYTIMSGTRTGDRRGPPSLSEELPIPRRWWECRVDHANDSELSFYHYHQLAHFDPIFWPKFTEFGDYPSTQHLYTLSLFYLSMTCILWILVHSYYADFLAEVVVIFSQVIELMAEFVRDKMTMPSAVFAQTLLDGMKGNEYTVVRLTYDCINLHAEVSSERGVEWVDRTGRMGRTRGVDTRTMVVAESSDHTEQTKEGLTNWTIGLKGLPALKPATKGRTSETSQGYFMSPTDMPVVSFNSTRPNLNQKHLVVIWQMLPLPQLAAAIKTVRNPTLEVQVTHILGELFKTYSVDVIYTAYNVEIVKEPVVYLFHPAEMLSEGFCAVQ</sequence>
<feature type="transmembrane region" description="Helical" evidence="1">
    <location>
        <begin position="305"/>
        <end position="324"/>
    </location>
</feature>
<feature type="transmembrane region" description="Helical" evidence="1">
    <location>
        <begin position="47"/>
        <end position="68"/>
    </location>
</feature>
<proteinExistence type="predicted"/>
<dbReference type="Proteomes" id="UP001215280">
    <property type="component" value="Unassembled WGS sequence"/>
</dbReference>
<organism evidence="2 3">
    <name type="scientific">Mycena maculata</name>
    <dbReference type="NCBI Taxonomy" id="230809"/>
    <lineage>
        <taxon>Eukaryota</taxon>
        <taxon>Fungi</taxon>
        <taxon>Dikarya</taxon>
        <taxon>Basidiomycota</taxon>
        <taxon>Agaricomycotina</taxon>
        <taxon>Agaricomycetes</taxon>
        <taxon>Agaricomycetidae</taxon>
        <taxon>Agaricales</taxon>
        <taxon>Marasmiineae</taxon>
        <taxon>Mycenaceae</taxon>
        <taxon>Mycena</taxon>
    </lineage>
</organism>
<keyword evidence="3" id="KW-1185">Reference proteome</keyword>